<keyword evidence="2" id="KW-1185">Reference proteome</keyword>
<proteinExistence type="predicted"/>
<dbReference type="Proteomes" id="UP000266673">
    <property type="component" value="Unassembled WGS sequence"/>
</dbReference>
<sequence length="149" mass="17406">MTNTENNIYLNKVDLPTTKSQECLNIKEDHNDKKLRQSEHLQANKDTHYYDEVHKLLELATTPKKMTVSRSIFFLKKRVKIQINKKSSETSQLLRAESNKEITKAHVGKIFAHEQYRYKIKIDKILETETNSGTLITQTIEFKIEASIL</sequence>
<accession>A0A397VSD3</accession>
<dbReference type="AlphaFoldDB" id="A0A397VSD3"/>
<organism evidence="1 2">
    <name type="scientific">Gigaspora rosea</name>
    <dbReference type="NCBI Taxonomy" id="44941"/>
    <lineage>
        <taxon>Eukaryota</taxon>
        <taxon>Fungi</taxon>
        <taxon>Fungi incertae sedis</taxon>
        <taxon>Mucoromycota</taxon>
        <taxon>Glomeromycotina</taxon>
        <taxon>Glomeromycetes</taxon>
        <taxon>Diversisporales</taxon>
        <taxon>Gigasporaceae</taxon>
        <taxon>Gigaspora</taxon>
    </lineage>
</organism>
<evidence type="ECO:0000313" key="2">
    <source>
        <dbReference type="Proteomes" id="UP000266673"/>
    </source>
</evidence>
<protein>
    <submittedName>
        <fullName evidence="1">Uncharacterized protein</fullName>
    </submittedName>
</protein>
<dbReference type="EMBL" id="QKWP01000174">
    <property type="protein sequence ID" value="RIB25460.1"/>
    <property type="molecule type" value="Genomic_DNA"/>
</dbReference>
<comment type="caution">
    <text evidence="1">The sequence shown here is derived from an EMBL/GenBank/DDBJ whole genome shotgun (WGS) entry which is preliminary data.</text>
</comment>
<gene>
    <name evidence="1" type="ORF">C2G38_2165912</name>
</gene>
<name>A0A397VSD3_9GLOM</name>
<evidence type="ECO:0000313" key="1">
    <source>
        <dbReference type="EMBL" id="RIB25460.1"/>
    </source>
</evidence>
<reference evidence="1 2" key="1">
    <citation type="submission" date="2018-06" db="EMBL/GenBank/DDBJ databases">
        <title>Comparative genomics reveals the genomic features of Rhizophagus irregularis, R. cerebriforme, R. diaphanum and Gigaspora rosea, and their symbiotic lifestyle signature.</title>
        <authorList>
            <person name="Morin E."/>
            <person name="San Clemente H."/>
            <person name="Chen E.C.H."/>
            <person name="De La Providencia I."/>
            <person name="Hainaut M."/>
            <person name="Kuo A."/>
            <person name="Kohler A."/>
            <person name="Murat C."/>
            <person name="Tang N."/>
            <person name="Roy S."/>
            <person name="Loubradou J."/>
            <person name="Henrissat B."/>
            <person name="Grigoriev I.V."/>
            <person name="Corradi N."/>
            <person name="Roux C."/>
            <person name="Martin F.M."/>
        </authorList>
    </citation>
    <scope>NUCLEOTIDE SEQUENCE [LARGE SCALE GENOMIC DNA]</scope>
    <source>
        <strain evidence="1 2">DAOM 194757</strain>
    </source>
</reference>